<dbReference type="Proteomes" id="UP001301140">
    <property type="component" value="Unassembled WGS sequence"/>
</dbReference>
<dbReference type="CDD" id="cd08884">
    <property type="entry name" value="RHO_alpha_C_GbcA-like"/>
    <property type="match status" value="1"/>
</dbReference>
<keyword evidence="8" id="KW-0223">Dioxygenase</keyword>
<dbReference type="GO" id="GO:0051213">
    <property type="term" value="F:dioxygenase activity"/>
    <property type="evidence" value="ECO:0007669"/>
    <property type="project" value="UniProtKB-KW"/>
</dbReference>
<evidence type="ECO:0000256" key="2">
    <source>
        <dbReference type="ARBA" id="ARBA00022714"/>
    </source>
</evidence>
<accession>A0AAP3UX63</accession>
<feature type="domain" description="Rieske" evidence="7">
    <location>
        <begin position="45"/>
        <end position="151"/>
    </location>
</feature>
<name>A0AAP3UX63_9PROT</name>
<dbReference type="InterPro" id="IPR015879">
    <property type="entry name" value="Ring_hydroxy_dOase_asu_C_dom"/>
</dbReference>
<keyword evidence="5" id="KW-0408">Iron</keyword>
<proteinExistence type="predicted"/>
<protein>
    <submittedName>
        <fullName evidence="8">Aromatic ring-hydroxylating dioxygenase subunit alpha</fullName>
    </submittedName>
</protein>
<dbReference type="SUPFAM" id="SSF50022">
    <property type="entry name" value="ISP domain"/>
    <property type="match status" value="1"/>
</dbReference>
<dbReference type="PANTHER" id="PTHR43756:SF5">
    <property type="entry name" value="CHOLINE MONOOXYGENASE, CHLOROPLASTIC"/>
    <property type="match status" value="1"/>
</dbReference>
<dbReference type="Gene3D" id="3.90.380.10">
    <property type="entry name" value="Naphthalene 1,2-dioxygenase Alpha Subunit, Chain A, domain 1"/>
    <property type="match status" value="1"/>
</dbReference>
<evidence type="ECO:0000259" key="7">
    <source>
        <dbReference type="PROSITE" id="PS51296"/>
    </source>
</evidence>
<dbReference type="Pfam" id="PF00355">
    <property type="entry name" value="Rieske"/>
    <property type="match status" value="1"/>
</dbReference>
<keyword evidence="9" id="KW-1185">Reference proteome</keyword>
<dbReference type="Gene3D" id="2.102.10.10">
    <property type="entry name" value="Rieske [2Fe-2S] iron-sulphur domain"/>
    <property type="match status" value="1"/>
</dbReference>
<reference evidence="8 9" key="1">
    <citation type="submission" date="2023-03" db="EMBL/GenBank/DDBJ databases">
        <title>YIM 152171 draft genome.</title>
        <authorList>
            <person name="Yang Z."/>
        </authorList>
    </citation>
    <scope>NUCLEOTIDE SEQUENCE [LARGE SCALE GENOMIC DNA]</scope>
    <source>
        <strain evidence="8 9">YIM 152171</strain>
    </source>
</reference>
<dbReference type="Pfam" id="PF00848">
    <property type="entry name" value="Ring_hydroxyl_A"/>
    <property type="match status" value="1"/>
</dbReference>
<dbReference type="EMBL" id="JARGEQ010000001">
    <property type="protein sequence ID" value="MDF1584838.1"/>
    <property type="molecule type" value="Genomic_DNA"/>
</dbReference>
<dbReference type="SUPFAM" id="SSF55961">
    <property type="entry name" value="Bet v1-like"/>
    <property type="match status" value="1"/>
</dbReference>
<comment type="caution">
    <text evidence="8">The sequence shown here is derived from an EMBL/GenBank/DDBJ whole genome shotgun (WGS) entry which is preliminary data.</text>
</comment>
<dbReference type="GO" id="GO:0051537">
    <property type="term" value="F:2 iron, 2 sulfur cluster binding"/>
    <property type="evidence" value="ECO:0007669"/>
    <property type="project" value="UniProtKB-KW"/>
</dbReference>
<dbReference type="CDD" id="cd03469">
    <property type="entry name" value="Rieske_RO_Alpha_N"/>
    <property type="match status" value="1"/>
</dbReference>
<evidence type="ECO:0000256" key="6">
    <source>
        <dbReference type="ARBA" id="ARBA00023014"/>
    </source>
</evidence>
<dbReference type="InterPro" id="IPR001663">
    <property type="entry name" value="Rng_hydr_dOase-A"/>
</dbReference>
<evidence type="ECO:0000256" key="1">
    <source>
        <dbReference type="ARBA" id="ARBA00001962"/>
    </source>
</evidence>
<keyword evidence="4" id="KW-0560">Oxidoreductase</keyword>
<organism evidence="8 9">
    <name type="scientific">Marinimicrococcus flavescens</name>
    <dbReference type="NCBI Taxonomy" id="3031815"/>
    <lineage>
        <taxon>Bacteria</taxon>
        <taxon>Pseudomonadati</taxon>
        <taxon>Pseudomonadota</taxon>
        <taxon>Alphaproteobacteria</taxon>
        <taxon>Geminicoccales</taxon>
        <taxon>Geminicoccaceae</taxon>
        <taxon>Marinimicrococcus</taxon>
    </lineage>
</organism>
<dbReference type="InterPro" id="IPR017941">
    <property type="entry name" value="Rieske_2Fe-2S"/>
</dbReference>
<evidence type="ECO:0000256" key="3">
    <source>
        <dbReference type="ARBA" id="ARBA00022723"/>
    </source>
</evidence>
<dbReference type="RefSeq" id="WP_327787243.1">
    <property type="nucleotide sequence ID" value="NZ_JARGEQ010000001.1"/>
</dbReference>
<dbReference type="AlphaFoldDB" id="A0AAP3UX63"/>
<keyword evidence="3" id="KW-0479">Metal-binding</keyword>
<evidence type="ECO:0000256" key="4">
    <source>
        <dbReference type="ARBA" id="ARBA00023002"/>
    </source>
</evidence>
<evidence type="ECO:0000313" key="8">
    <source>
        <dbReference type="EMBL" id="MDF1584838.1"/>
    </source>
</evidence>
<dbReference type="PROSITE" id="PS51296">
    <property type="entry name" value="RIESKE"/>
    <property type="match status" value="1"/>
</dbReference>
<keyword evidence="6" id="KW-0411">Iron-sulfur</keyword>
<dbReference type="GO" id="GO:0005506">
    <property type="term" value="F:iron ion binding"/>
    <property type="evidence" value="ECO:0007669"/>
    <property type="project" value="InterPro"/>
</dbReference>
<evidence type="ECO:0000256" key="5">
    <source>
        <dbReference type="ARBA" id="ARBA00023004"/>
    </source>
</evidence>
<keyword evidence="2" id="KW-0001">2Fe-2S</keyword>
<comment type="cofactor">
    <cofactor evidence="1">
        <name>Fe cation</name>
        <dbReference type="ChEBI" id="CHEBI:24875"/>
    </cofactor>
</comment>
<sequence length="422" mass="47539">MPKLDMSEIRSLVQSRQPGRPLEAPFYLSREILELDLEVIFGRHWIFVGVEPDVPEPGDYASVQIGRNPVVIVRDDDMQVRAFHNVCRHRGARLVTEPQGTVGKLVCPYHQWTYELDGSLIHAEHMAPDFDMSCHGLKKVHVRSLAGLLFVCLADEPPADFDEMARALEPYVAPHGIADARVAARVDLVEEGNWKLTMENNRECYHCATNHPELTISLFEYGYGFAPESGDESRCEAMAQYARTEAEFETAWEAHGLAWQERDELHGRPTAFRAQRLPLDRAGESQTLDGRAACRKLMGSLKRAKLGGLSVWTQPNSWVHLMSDHVVTFSVLPLSPERTLLRTTWLVHQDAVEGVDYDPDNLTEVWRRTNEQDGALVGLAHSGVQSKAYEPGPYSPYTEGLVEKFVAWYIERLGAHLDASGR</sequence>
<dbReference type="InterPro" id="IPR036922">
    <property type="entry name" value="Rieske_2Fe-2S_sf"/>
</dbReference>
<gene>
    <name evidence="8" type="ORF">PZ740_00385</name>
</gene>
<evidence type="ECO:0000313" key="9">
    <source>
        <dbReference type="Proteomes" id="UP001301140"/>
    </source>
</evidence>
<dbReference type="PRINTS" id="PR00090">
    <property type="entry name" value="RNGDIOXGNASE"/>
</dbReference>
<dbReference type="PANTHER" id="PTHR43756">
    <property type="entry name" value="CHOLINE MONOOXYGENASE, CHLOROPLASTIC"/>
    <property type="match status" value="1"/>
</dbReference>